<evidence type="ECO:0000313" key="2">
    <source>
        <dbReference type="Proteomes" id="UP000735302"/>
    </source>
</evidence>
<dbReference type="EMBL" id="BLXT01006630">
    <property type="protein sequence ID" value="GFO32425.1"/>
    <property type="molecule type" value="Genomic_DNA"/>
</dbReference>
<comment type="caution">
    <text evidence="1">The sequence shown here is derived from an EMBL/GenBank/DDBJ whole genome shotgun (WGS) entry which is preliminary data.</text>
</comment>
<protein>
    <submittedName>
        <fullName evidence="1">Uncharacterized protein</fullName>
    </submittedName>
</protein>
<sequence>MHAINKEAWPTKHPLLRPVVEKPGIVDSSPYCITIITRYLNEKLILNVTPSRPSVLVELGWNPLQSNPSYSGGKANRVTTLPPNVYHHKANEIDCSN</sequence>
<name>A0AAV4CHS6_9GAST</name>
<reference evidence="1 2" key="1">
    <citation type="journal article" date="2021" name="Elife">
        <title>Chloroplast acquisition without the gene transfer in kleptoplastic sea slugs, Plakobranchus ocellatus.</title>
        <authorList>
            <person name="Maeda T."/>
            <person name="Takahashi S."/>
            <person name="Yoshida T."/>
            <person name="Shimamura S."/>
            <person name="Takaki Y."/>
            <person name="Nagai Y."/>
            <person name="Toyoda A."/>
            <person name="Suzuki Y."/>
            <person name="Arimoto A."/>
            <person name="Ishii H."/>
            <person name="Satoh N."/>
            <person name="Nishiyama T."/>
            <person name="Hasebe M."/>
            <person name="Maruyama T."/>
            <person name="Minagawa J."/>
            <person name="Obokata J."/>
            <person name="Shigenobu S."/>
        </authorList>
    </citation>
    <scope>NUCLEOTIDE SEQUENCE [LARGE SCALE GENOMIC DNA]</scope>
</reference>
<evidence type="ECO:0000313" key="1">
    <source>
        <dbReference type="EMBL" id="GFO32425.1"/>
    </source>
</evidence>
<accession>A0AAV4CHS6</accession>
<gene>
    <name evidence="1" type="ORF">PoB_005893000</name>
</gene>
<organism evidence="1 2">
    <name type="scientific">Plakobranchus ocellatus</name>
    <dbReference type="NCBI Taxonomy" id="259542"/>
    <lineage>
        <taxon>Eukaryota</taxon>
        <taxon>Metazoa</taxon>
        <taxon>Spiralia</taxon>
        <taxon>Lophotrochozoa</taxon>
        <taxon>Mollusca</taxon>
        <taxon>Gastropoda</taxon>
        <taxon>Heterobranchia</taxon>
        <taxon>Euthyneura</taxon>
        <taxon>Panpulmonata</taxon>
        <taxon>Sacoglossa</taxon>
        <taxon>Placobranchoidea</taxon>
        <taxon>Plakobranchidae</taxon>
        <taxon>Plakobranchus</taxon>
    </lineage>
</organism>
<keyword evidence="2" id="KW-1185">Reference proteome</keyword>
<dbReference type="Proteomes" id="UP000735302">
    <property type="component" value="Unassembled WGS sequence"/>
</dbReference>
<dbReference type="AlphaFoldDB" id="A0AAV4CHS6"/>
<proteinExistence type="predicted"/>